<dbReference type="GO" id="GO:0009279">
    <property type="term" value="C:cell outer membrane"/>
    <property type="evidence" value="ECO:0007669"/>
    <property type="project" value="UniProtKB-SubCell"/>
</dbReference>
<proteinExistence type="inferred from homology"/>
<keyword evidence="16" id="KW-0675">Receptor</keyword>
<dbReference type="PROSITE" id="PS52016">
    <property type="entry name" value="TONB_DEPENDENT_REC_3"/>
    <property type="match status" value="1"/>
</dbReference>
<keyword evidence="8 12" id="KW-0798">TonB box</keyword>
<comment type="similarity">
    <text evidence="11 12">Belongs to the TonB-dependent receptor family.</text>
</comment>
<dbReference type="PANTHER" id="PTHR32552">
    <property type="entry name" value="FERRICHROME IRON RECEPTOR-RELATED"/>
    <property type="match status" value="1"/>
</dbReference>
<evidence type="ECO:0000256" key="6">
    <source>
        <dbReference type="ARBA" id="ARBA00023004"/>
    </source>
</evidence>
<evidence type="ECO:0000256" key="4">
    <source>
        <dbReference type="ARBA" id="ARBA00022496"/>
    </source>
</evidence>
<comment type="subcellular location">
    <subcellularLocation>
        <location evidence="1 11">Cell outer membrane</location>
        <topology evidence="1 11">Multi-pass membrane protein</topology>
    </subcellularLocation>
</comment>
<dbReference type="InterPro" id="IPR012910">
    <property type="entry name" value="Plug_dom"/>
</dbReference>
<evidence type="ECO:0000313" key="16">
    <source>
        <dbReference type="EMBL" id="QTH21129.1"/>
    </source>
</evidence>
<protein>
    <submittedName>
        <fullName evidence="16">TonB-dependent receptor</fullName>
    </submittedName>
</protein>
<reference evidence="16" key="1">
    <citation type="submission" date="2020-07" db="EMBL/GenBank/DDBJ databases">
        <authorList>
            <person name="Camacho E."/>
        </authorList>
    </citation>
    <scope>NUCLEOTIDE SEQUENCE</scope>
    <source>
        <strain evidence="16">MPO218</strain>
    </source>
</reference>
<organism evidence="16 17">
    <name type="scientific">Rhizorhabdus wittichii</name>
    <dbReference type="NCBI Taxonomy" id="160791"/>
    <lineage>
        <taxon>Bacteria</taxon>
        <taxon>Pseudomonadati</taxon>
        <taxon>Pseudomonadota</taxon>
        <taxon>Alphaproteobacteria</taxon>
        <taxon>Sphingomonadales</taxon>
        <taxon>Sphingomonadaceae</taxon>
        <taxon>Rhizorhabdus</taxon>
    </lineage>
</organism>
<evidence type="ECO:0000259" key="15">
    <source>
        <dbReference type="Pfam" id="PF07715"/>
    </source>
</evidence>
<dbReference type="InterPro" id="IPR039426">
    <property type="entry name" value="TonB-dep_rcpt-like"/>
</dbReference>
<evidence type="ECO:0000256" key="5">
    <source>
        <dbReference type="ARBA" id="ARBA00022692"/>
    </source>
</evidence>
<evidence type="ECO:0000256" key="1">
    <source>
        <dbReference type="ARBA" id="ARBA00004571"/>
    </source>
</evidence>
<keyword evidence="2 11" id="KW-0813">Transport</keyword>
<name>A0A975D1G7_9SPHN</name>
<gene>
    <name evidence="16" type="ORF">HRJ34_22885</name>
</gene>
<evidence type="ECO:0000256" key="9">
    <source>
        <dbReference type="ARBA" id="ARBA00023136"/>
    </source>
</evidence>
<evidence type="ECO:0000256" key="13">
    <source>
        <dbReference type="SAM" id="SignalP"/>
    </source>
</evidence>
<keyword evidence="5 11" id="KW-0812">Transmembrane</keyword>
<dbReference type="PANTHER" id="PTHR32552:SF81">
    <property type="entry name" value="TONB-DEPENDENT OUTER MEMBRANE RECEPTOR"/>
    <property type="match status" value="1"/>
</dbReference>
<evidence type="ECO:0000256" key="2">
    <source>
        <dbReference type="ARBA" id="ARBA00022448"/>
    </source>
</evidence>
<keyword evidence="6" id="KW-0408">Iron</keyword>
<evidence type="ECO:0000259" key="14">
    <source>
        <dbReference type="Pfam" id="PF00593"/>
    </source>
</evidence>
<dbReference type="Pfam" id="PF07715">
    <property type="entry name" value="Plug"/>
    <property type="match status" value="1"/>
</dbReference>
<keyword evidence="3 11" id="KW-1134">Transmembrane beta strand</keyword>
<dbReference type="CDD" id="cd01347">
    <property type="entry name" value="ligand_gated_channel"/>
    <property type="match status" value="1"/>
</dbReference>
<reference evidence="16" key="2">
    <citation type="submission" date="2021-04" db="EMBL/GenBank/DDBJ databases">
        <title>Isolation and genomic analysis of the ibuprofen-degrading bacterium Sphingomonas strain MPO218.</title>
        <authorList>
            <person name="Aulestia M."/>
            <person name="Flores A."/>
            <person name="Mangas E.L."/>
            <person name="Perez-Pulido A.J."/>
            <person name="Santero E."/>
            <person name="Camacho E.M."/>
        </authorList>
    </citation>
    <scope>NUCLEOTIDE SEQUENCE</scope>
    <source>
        <strain evidence="16">MPO218</strain>
    </source>
</reference>
<dbReference type="SUPFAM" id="SSF56935">
    <property type="entry name" value="Porins"/>
    <property type="match status" value="1"/>
</dbReference>
<dbReference type="InterPro" id="IPR000531">
    <property type="entry name" value="Beta-barrel_TonB"/>
</dbReference>
<keyword evidence="10 11" id="KW-0998">Cell outer membrane</keyword>
<dbReference type="Proteomes" id="UP000664914">
    <property type="component" value="Chromosome"/>
</dbReference>
<dbReference type="GO" id="GO:0006826">
    <property type="term" value="P:iron ion transport"/>
    <property type="evidence" value="ECO:0007669"/>
    <property type="project" value="UniProtKB-KW"/>
</dbReference>
<feature type="signal peptide" evidence="13">
    <location>
        <begin position="1"/>
        <end position="29"/>
    </location>
</feature>
<keyword evidence="7" id="KW-0406">Ion transport</keyword>
<dbReference type="RefSeq" id="WP_208632493.1">
    <property type="nucleotide sequence ID" value="NZ_CP059319.1"/>
</dbReference>
<dbReference type="EMBL" id="CP059319">
    <property type="protein sequence ID" value="QTH21129.1"/>
    <property type="molecule type" value="Genomic_DNA"/>
</dbReference>
<evidence type="ECO:0000256" key="10">
    <source>
        <dbReference type="ARBA" id="ARBA00023237"/>
    </source>
</evidence>
<dbReference type="AlphaFoldDB" id="A0A975D1G7"/>
<evidence type="ECO:0000256" key="12">
    <source>
        <dbReference type="RuleBase" id="RU003357"/>
    </source>
</evidence>
<keyword evidence="4" id="KW-0410">Iron transport</keyword>
<evidence type="ECO:0000256" key="7">
    <source>
        <dbReference type="ARBA" id="ARBA00023065"/>
    </source>
</evidence>
<evidence type="ECO:0000256" key="11">
    <source>
        <dbReference type="PROSITE-ProRule" id="PRU01360"/>
    </source>
</evidence>
<keyword evidence="9 11" id="KW-0472">Membrane</keyword>
<feature type="domain" description="TonB-dependent receptor plug" evidence="15">
    <location>
        <begin position="61"/>
        <end position="169"/>
    </location>
</feature>
<keyword evidence="13" id="KW-0732">Signal</keyword>
<dbReference type="InterPro" id="IPR036942">
    <property type="entry name" value="Beta-barrel_TonB_sf"/>
</dbReference>
<accession>A0A975D1G7</accession>
<sequence>MTKMHPHGWGLSASLSALALAIVAMPAHAQAPAAADAATGATNDNGLADIVVTAQRREQSLSRVPVSVQAVGAATLKTQVIEDTPSLVKTSPSVAFTGGFSANSSGFLIRGISSASSEGGVQQSTAMVIDGVPLARPGEFLGDLGDIERVEILRGPQGTLFGKNATAGVVSIVTQRPTDDFRGYIEGGATTDEEYLVRGMINVPLGQGARLRLNGYYRHLDPLVKNLSTGPDQYGFENYGFAAKLDLDLSDTVTAKLSADYRHGYSTFGQALNIVPSTGIGAQQIAALGYTPTPGLVKMATDGISFDKSRGYSFTGELGWEASDRVKVTSITGYRDFRDDNLSDVDNTPAGFLIGKGFSPNPTRYPVMYVSTGTPRQPQRVSYFSEELRANYSDERLDVVGGFFYQTLKDRGEGVTPFIFDGAFVLRNPALAGTYFYNSTYLDYRINDDTWAAFGDVTFKLSDTFSLFAGARYTHESIQLKYNNVSYFGAVAANYGAVILPGPNGQPAIDVATGRPNLTPTGAINYQIGRVTNNVSGRAGIQWQPTTDYNFYFSYNRGYKGPAADVSRGSGTPTATYSPLLAPEIATSFELGSKGRLFDGNVQYSLNFFKQKVRNLQQAVVQLTGANATVTQLINAGAVKSDGVEFEARARVANGLTLDGGFAYTDPRYSGGLFVACYPGQTAAQGCVNNRQAMNGKQTVNSYKWRYNLGATYTNDLPSLPVGVTINVGWQWFDDSPQRVDTDPLLVEPSRGLLDASLTIADDNQRWSLQIYGKNLTNKFYYGGRVNVDNTISRVSGYVFRDYKRYGGMKLTYNF</sequence>
<evidence type="ECO:0000256" key="8">
    <source>
        <dbReference type="ARBA" id="ARBA00023077"/>
    </source>
</evidence>
<feature type="domain" description="TonB-dependent receptor-like beta-barrel" evidence="14">
    <location>
        <begin position="259"/>
        <end position="776"/>
    </location>
</feature>
<feature type="chain" id="PRO_5037202593" evidence="13">
    <location>
        <begin position="30"/>
        <end position="815"/>
    </location>
</feature>
<dbReference type="Gene3D" id="2.40.170.20">
    <property type="entry name" value="TonB-dependent receptor, beta-barrel domain"/>
    <property type="match status" value="1"/>
</dbReference>
<evidence type="ECO:0000313" key="17">
    <source>
        <dbReference type="Proteomes" id="UP000664914"/>
    </source>
</evidence>
<evidence type="ECO:0000256" key="3">
    <source>
        <dbReference type="ARBA" id="ARBA00022452"/>
    </source>
</evidence>
<dbReference type="Pfam" id="PF00593">
    <property type="entry name" value="TonB_dep_Rec_b-barrel"/>
    <property type="match status" value="1"/>
</dbReference>